<accession>A0ABP0KYJ2</accession>
<proteinExistence type="predicted"/>
<feature type="compositionally biased region" description="Basic residues" evidence="1">
    <location>
        <begin position="63"/>
        <end position="76"/>
    </location>
</feature>
<sequence>QPPFVFKKGPESATVQEAVERLQCPIWGATFVKKLSHAAALQQDPGAKKRKPQAPDLGDTVAPKKKAKAQAKKKAAAKPIPDSKKVLQPGENAATLQQDITAAELAQSEVGSWFGDARQRLWLDDVLSAVVNTISATGHAKLASSPSNVSDLPVVPYVIGLALEFAIVGKVYLNKRVINQWSKLRPTLQSMIVTYLDKMHAVIPKGQDVEAVLHKLLVDASQNRVADLMASNGIQKDAHGSASGLARSVLGSKTALTATEAWLKTNNDKDFRKHASFSAYMSLCKSICCTCGGADAWDEPVCDFHDKSSFTLQDLLFGLAKAVDDDSMARQVAGPPAIITVVGSSALIVGADMEKESKRLANLSKTEAATTKEGAEIESITGTFGKDCKFLVSETSKDDKAKEKFSEGVIELLMVGRVRYLLAAAAIMMKRPHYGPKEDRSTAASSGAAKGTHAHLKYIRFDDIGDLEAALLCQILQLLTSVSTSSKNEHEQTAAKFVLSLEARFAFQTPSDASGDVQDVAWSTMWASTLTHVLKKAKKACPKQEYCAEDFDLSAKLVEWLPLVSAMCPKSIIPDATANAKNVKTESEDAAASSAKPSAEGQSHSTLTTATPSLMQILNMHGIEEAKGSDINVLDVLAIKAAVQVHLLSNAA</sequence>
<name>A0ABP0KYJ2_9DINO</name>
<protein>
    <submittedName>
        <fullName evidence="3">Uncharacterized protein</fullName>
    </submittedName>
</protein>
<comment type="caution">
    <text evidence="3">The sequence shown here is derived from an EMBL/GenBank/DDBJ whole genome shotgun (WGS) entry which is preliminary data.</text>
</comment>
<evidence type="ECO:0000313" key="4">
    <source>
        <dbReference type="Proteomes" id="UP001642464"/>
    </source>
</evidence>
<feature type="region of interest" description="Disordered" evidence="1">
    <location>
        <begin position="40"/>
        <end position="91"/>
    </location>
</feature>
<feature type="non-terminal residue" evidence="3">
    <location>
        <position position="1"/>
    </location>
</feature>
<evidence type="ECO:0000313" key="3">
    <source>
        <dbReference type="EMBL" id="CAK9031641.1"/>
    </source>
</evidence>
<dbReference type="Proteomes" id="UP001642464">
    <property type="component" value="Unassembled WGS sequence"/>
</dbReference>
<dbReference type="EMBL" id="CAXAMM010013551">
    <property type="protein sequence ID" value="CAK9031641.1"/>
    <property type="molecule type" value="Genomic_DNA"/>
</dbReference>
<gene>
    <name evidence="2" type="ORF">SCF082_LOCUS19720</name>
    <name evidence="3" type="ORF">SCF082_LOCUS19721</name>
</gene>
<keyword evidence="4" id="KW-1185">Reference proteome</keyword>
<organism evidence="3 4">
    <name type="scientific">Durusdinium trenchii</name>
    <dbReference type="NCBI Taxonomy" id="1381693"/>
    <lineage>
        <taxon>Eukaryota</taxon>
        <taxon>Sar</taxon>
        <taxon>Alveolata</taxon>
        <taxon>Dinophyceae</taxon>
        <taxon>Suessiales</taxon>
        <taxon>Symbiodiniaceae</taxon>
        <taxon>Durusdinium</taxon>
    </lineage>
</organism>
<reference evidence="3 4" key="1">
    <citation type="submission" date="2024-02" db="EMBL/GenBank/DDBJ databases">
        <authorList>
            <person name="Chen Y."/>
            <person name="Shah S."/>
            <person name="Dougan E. K."/>
            <person name="Thang M."/>
            <person name="Chan C."/>
        </authorList>
    </citation>
    <scope>NUCLEOTIDE SEQUENCE [LARGE SCALE GENOMIC DNA]</scope>
</reference>
<dbReference type="EMBL" id="CAXAMM010013550">
    <property type="protein sequence ID" value="CAK9031640.1"/>
    <property type="molecule type" value="Genomic_DNA"/>
</dbReference>
<evidence type="ECO:0000313" key="2">
    <source>
        <dbReference type="EMBL" id="CAK9031640.1"/>
    </source>
</evidence>
<evidence type="ECO:0000256" key="1">
    <source>
        <dbReference type="SAM" id="MobiDB-lite"/>
    </source>
</evidence>
<feature type="region of interest" description="Disordered" evidence="1">
    <location>
        <begin position="584"/>
        <end position="606"/>
    </location>
</feature>